<feature type="domain" description="Malic enzyme NAD-binding" evidence="9">
    <location>
        <begin position="160"/>
        <end position="384"/>
    </location>
</feature>
<dbReference type="InterPro" id="IPR051674">
    <property type="entry name" value="Malate_Decarboxylase"/>
</dbReference>
<dbReference type="Gene3D" id="3.40.50.10380">
    <property type="entry name" value="Malic enzyme, N-terminal domain"/>
    <property type="match status" value="1"/>
</dbReference>
<dbReference type="PANTHER" id="PTHR43237:SF4">
    <property type="entry name" value="NADP-DEPENDENT MALIC ENZYME"/>
    <property type="match status" value="1"/>
</dbReference>
<evidence type="ECO:0000259" key="9">
    <source>
        <dbReference type="SMART" id="SM00919"/>
    </source>
</evidence>
<dbReference type="InterPro" id="IPR045213">
    <property type="entry name" value="Malic_NAD-bd_bact_type"/>
</dbReference>
<dbReference type="FunFam" id="3.40.50.10380:FF:000003">
    <property type="entry name" value="NADP-dependent malic enzyme"/>
    <property type="match status" value="1"/>
</dbReference>
<dbReference type="PIRSF" id="PIRSF000106">
    <property type="entry name" value="ME"/>
    <property type="match status" value="1"/>
</dbReference>
<dbReference type="RefSeq" id="WP_122970949.1">
    <property type="nucleotide sequence ID" value="NZ_RHLQ01000005.1"/>
</dbReference>
<keyword evidence="4" id="KW-0560">Oxidoreductase</keyword>
<evidence type="ECO:0000259" key="10">
    <source>
        <dbReference type="SMART" id="SM01274"/>
    </source>
</evidence>
<gene>
    <name evidence="11" type="ORF">EC501_03725</name>
</gene>
<name>A0A3M8HEA4_9BACI</name>
<dbReference type="Pfam" id="PF00390">
    <property type="entry name" value="malic"/>
    <property type="match status" value="1"/>
</dbReference>
<evidence type="ECO:0000256" key="1">
    <source>
        <dbReference type="ARBA" id="ARBA00001936"/>
    </source>
</evidence>
<comment type="cofactor">
    <cofactor evidence="1">
        <name>Mn(2+)</name>
        <dbReference type="ChEBI" id="CHEBI:29035"/>
    </cofactor>
</comment>
<dbReference type="PRINTS" id="PR00072">
    <property type="entry name" value="MALOXRDTASE"/>
</dbReference>
<feature type="binding site" evidence="7">
    <location>
        <position position="159"/>
    </location>
    <ligand>
        <name>a divalent metal cation</name>
        <dbReference type="ChEBI" id="CHEBI:60240"/>
    </ligand>
</feature>
<dbReference type="FunFam" id="3.40.50.720:FF:000095">
    <property type="entry name" value="NADP-dependent malic enzyme"/>
    <property type="match status" value="1"/>
</dbReference>
<feature type="binding site" evidence="6">
    <location>
        <position position="286"/>
    </location>
    <ligand>
        <name>(S)-malate</name>
        <dbReference type="ChEBI" id="CHEBI:15589"/>
    </ligand>
</feature>
<evidence type="ECO:0000256" key="3">
    <source>
        <dbReference type="ARBA" id="ARBA00022723"/>
    </source>
</evidence>
<feature type="binding site" evidence="7">
    <location>
        <position position="134"/>
    </location>
    <ligand>
        <name>a divalent metal cation</name>
        <dbReference type="ChEBI" id="CHEBI:60240"/>
    </ligand>
</feature>
<reference evidence="11 12" key="1">
    <citation type="journal article" date="2014" name="Int. J. Syst. Evol. Microbiol.">
        <title>Lysinibacillus halotolerans sp. nov., isolated from saline-alkaline soil.</title>
        <authorList>
            <person name="Kong D."/>
            <person name="Wang Y."/>
            <person name="Zhao B."/>
            <person name="Li Y."/>
            <person name="Song J."/>
            <person name="Zhai Y."/>
            <person name="Zhang C."/>
            <person name="Wang H."/>
            <person name="Chen X."/>
            <person name="Zhao B."/>
            <person name="Ruan Z."/>
        </authorList>
    </citation>
    <scope>NUCLEOTIDE SEQUENCE [LARGE SCALE GENOMIC DNA]</scope>
    <source>
        <strain evidence="11 12">MCCC 1A12703</strain>
    </source>
</reference>
<keyword evidence="3 7" id="KW-0479">Metal-binding</keyword>
<dbReference type="InterPro" id="IPR037062">
    <property type="entry name" value="Malic_N_dom_sf"/>
</dbReference>
<protein>
    <submittedName>
        <fullName evidence="11">NAD-dependent malic enzyme</fullName>
    </submittedName>
</protein>
<dbReference type="OrthoDB" id="9805787at2"/>
<feature type="domain" description="Malic enzyme N-terminal" evidence="10">
    <location>
        <begin position="15"/>
        <end position="148"/>
    </location>
</feature>
<dbReference type="GO" id="GO:0046872">
    <property type="term" value="F:metal ion binding"/>
    <property type="evidence" value="ECO:0007669"/>
    <property type="project" value="UniProtKB-KW"/>
</dbReference>
<dbReference type="InterPro" id="IPR046346">
    <property type="entry name" value="Aminoacid_DH-like_N_sf"/>
</dbReference>
<evidence type="ECO:0000256" key="5">
    <source>
        <dbReference type="PIRSR" id="PIRSR000106-1"/>
    </source>
</evidence>
<dbReference type="GO" id="GO:0016616">
    <property type="term" value="F:oxidoreductase activity, acting on the CH-OH group of donors, NAD or NADP as acceptor"/>
    <property type="evidence" value="ECO:0007669"/>
    <property type="project" value="InterPro"/>
</dbReference>
<dbReference type="EMBL" id="RHLQ01000005">
    <property type="protein sequence ID" value="RND00794.1"/>
    <property type="molecule type" value="Genomic_DNA"/>
</dbReference>
<evidence type="ECO:0000256" key="6">
    <source>
        <dbReference type="PIRSR" id="PIRSR000106-2"/>
    </source>
</evidence>
<dbReference type="GO" id="GO:0004470">
    <property type="term" value="F:malic enzyme activity"/>
    <property type="evidence" value="ECO:0007669"/>
    <property type="project" value="InterPro"/>
</dbReference>
<dbReference type="Gene3D" id="3.40.50.720">
    <property type="entry name" value="NAD(P)-binding Rossmann-like Domain"/>
    <property type="match status" value="1"/>
</dbReference>
<organism evidence="11 12">
    <name type="scientific">Lysinibacillus halotolerans</name>
    <dbReference type="NCBI Taxonomy" id="1368476"/>
    <lineage>
        <taxon>Bacteria</taxon>
        <taxon>Bacillati</taxon>
        <taxon>Bacillota</taxon>
        <taxon>Bacilli</taxon>
        <taxon>Bacillales</taxon>
        <taxon>Bacillaceae</taxon>
        <taxon>Lysinibacillus</taxon>
    </lineage>
</organism>
<dbReference type="SMART" id="SM00919">
    <property type="entry name" value="Malic_M"/>
    <property type="match status" value="1"/>
</dbReference>
<proteinExistence type="inferred from homology"/>
<dbReference type="GO" id="GO:0051287">
    <property type="term" value="F:NAD binding"/>
    <property type="evidence" value="ECO:0007669"/>
    <property type="project" value="InterPro"/>
</dbReference>
<comment type="caution">
    <text evidence="11">The sequence shown here is derived from an EMBL/GenBank/DDBJ whole genome shotgun (WGS) entry which is preliminary data.</text>
</comment>
<dbReference type="InterPro" id="IPR012301">
    <property type="entry name" value="Malic_N_dom"/>
</dbReference>
<dbReference type="InterPro" id="IPR036291">
    <property type="entry name" value="NAD(P)-bd_dom_sf"/>
</dbReference>
<dbReference type="CDD" id="cd05311">
    <property type="entry name" value="NAD_bind_2_malic_enz"/>
    <property type="match status" value="1"/>
</dbReference>
<evidence type="ECO:0000313" key="11">
    <source>
        <dbReference type="EMBL" id="RND00794.1"/>
    </source>
</evidence>
<evidence type="ECO:0000256" key="2">
    <source>
        <dbReference type="ARBA" id="ARBA00008785"/>
    </source>
</evidence>
<comment type="cofactor">
    <cofactor evidence="7">
        <name>Mg(2+)</name>
        <dbReference type="ChEBI" id="CHEBI:18420"/>
    </cofactor>
    <cofactor evidence="7">
        <name>Mn(2+)</name>
        <dbReference type="ChEBI" id="CHEBI:29035"/>
    </cofactor>
    <text evidence="7">Divalent metal cations. Prefers magnesium or manganese.</text>
</comment>
<dbReference type="Pfam" id="PF03949">
    <property type="entry name" value="Malic_M"/>
    <property type="match status" value="1"/>
</dbReference>
<dbReference type="InterPro" id="IPR012302">
    <property type="entry name" value="Malic_NAD-bd"/>
</dbReference>
<comment type="similarity">
    <text evidence="2 8">Belongs to the malic enzymes family.</text>
</comment>
<dbReference type="InterPro" id="IPR001891">
    <property type="entry name" value="Malic_OxRdtase"/>
</dbReference>
<sequence length="402" mass="43159">MDLMKKSIEMHGQHKGKMEIVSKVPLKDTYDLSLAYSPGVAAPCLAIQQDPSTVYDYTMKGNLVAVVTDGTAVLGLGDIGPEAALPVMEGKALLLKRFSNVDAVPICLNTKDVDEIVQTVKLIAPTFGAINLEDISAPRCFEIEERLRNECNIPVFHDDQHGTAIVVGAGLLNAMKLVGKKMDHMKIVINGAGAAGIAILRILLHLGFNNVVICDTKGIIYSGRPTGMNPMKDKIAHLTNPENLQGSLSDALIGADVFIGVSVANLLTKEHIQSMKSDSIVFALANPNPEITYENAKAWGVRVIGTGRSDYPNQVNNMLAFPGIFRGALDVRATAINEEMKLAAVEAIASLVSDEELSEDFIIPKSMDERVAQVVAKAVGKTAIQTGVSILYKQSLNSELVI</sequence>
<feature type="binding site" evidence="6">
    <location>
        <position position="316"/>
    </location>
    <ligand>
        <name>(S)-malate</name>
        <dbReference type="ChEBI" id="CHEBI:15589"/>
    </ligand>
</feature>
<dbReference type="AlphaFoldDB" id="A0A3M8HEA4"/>
<evidence type="ECO:0000256" key="8">
    <source>
        <dbReference type="RuleBase" id="RU003427"/>
    </source>
</evidence>
<evidence type="ECO:0000256" key="4">
    <source>
        <dbReference type="ARBA" id="ARBA00023002"/>
    </source>
</evidence>
<keyword evidence="12" id="KW-1185">Reference proteome</keyword>
<feature type="active site" description="Proton donor" evidence="5">
    <location>
        <position position="36"/>
    </location>
</feature>
<dbReference type="Proteomes" id="UP000279909">
    <property type="component" value="Unassembled WGS sequence"/>
</dbReference>
<accession>A0A3M8HEA4</accession>
<feature type="binding site" evidence="7">
    <location>
        <position position="133"/>
    </location>
    <ligand>
        <name>a divalent metal cation</name>
        <dbReference type="ChEBI" id="CHEBI:60240"/>
    </ligand>
</feature>
<evidence type="ECO:0000256" key="7">
    <source>
        <dbReference type="PIRSR" id="PIRSR000106-3"/>
    </source>
</evidence>
<dbReference type="PANTHER" id="PTHR43237">
    <property type="entry name" value="NADP-DEPENDENT MALIC ENZYME"/>
    <property type="match status" value="1"/>
</dbReference>
<dbReference type="SUPFAM" id="SSF51735">
    <property type="entry name" value="NAD(P)-binding Rossmann-fold domains"/>
    <property type="match status" value="1"/>
</dbReference>
<feature type="active site" description="Proton acceptor" evidence="5">
    <location>
        <position position="91"/>
    </location>
</feature>
<evidence type="ECO:0000313" key="12">
    <source>
        <dbReference type="Proteomes" id="UP000279909"/>
    </source>
</evidence>
<dbReference type="SUPFAM" id="SSF53223">
    <property type="entry name" value="Aminoacid dehydrogenase-like, N-terminal domain"/>
    <property type="match status" value="1"/>
</dbReference>
<dbReference type="SMART" id="SM01274">
    <property type="entry name" value="malic"/>
    <property type="match status" value="1"/>
</dbReference>